<feature type="domain" description="REST corepressor helical" evidence="3">
    <location>
        <begin position="96"/>
        <end position="144"/>
    </location>
</feature>
<gene>
    <name evidence="4" type="ORF">TBRA_LOCUS2443</name>
</gene>
<dbReference type="InterPro" id="IPR049048">
    <property type="entry name" value="REST_helical"/>
</dbReference>
<dbReference type="Pfam" id="PF01448">
    <property type="entry name" value="ELM2"/>
    <property type="match status" value="1"/>
</dbReference>
<evidence type="ECO:0000313" key="4">
    <source>
        <dbReference type="EMBL" id="CAB0030441.1"/>
    </source>
</evidence>
<evidence type="ECO:0000259" key="2">
    <source>
        <dbReference type="Pfam" id="PF01448"/>
    </source>
</evidence>
<keyword evidence="5" id="KW-1185">Reference proteome</keyword>
<dbReference type="AlphaFoldDB" id="A0A6H5HZV9"/>
<dbReference type="EMBL" id="CADCXV010000480">
    <property type="protein sequence ID" value="CAB0030441.1"/>
    <property type="molecule type" value="Genomic_DNA"/>
</dbReference>
<reference evidence="4 5" key="1">
    <citation type="submission" date="2020-02" db="EMBL/GenBank/DDBJ databases">
        <authorList>
            <person name="Ferguson B K."/>
        </authorList>
    </citation>
    <scope>NUCLEOTIDE SEQUENCE [LARGE SCALE GENOMIC DNA]</scope>
</reference>
<dbReference type="OrthoDB" id="10064338at2759"/>
<organism evidence="4 5">
    <name type="scientific">Trichogramma brassicae</name>
    <dbReference type="NCBI Taxonomy" id="86971"/>
    <lineage>
        <taxon>Eukaryota</taxon>
        <taxon>Metazoa</taxon>
        <taxon>Ecdysozoa</taxon>
        <taxon>Arthropoda</taxon>
        <taxon>Hexapoda</taxon>
        <taxon>Insecta</taxon>
        <taxon>Pterygota</taxon>
        <taxon>Neoptera</taxon>
        <taxon>Endopterygota</taxon>
        <taxon>Hymenoptera</taxon>
        <taxon>Apocrita</taxon>
        <taxon>Proctotrupomorpha</taxon>
        <taxon>Chalcidoidea</taxon>
        <taxon>Trichogrammatidae</taxon>
        <taxon>Trichogramma</taxon>
    </lineage>
</organism>
<dbReference type="Proteomes" id="UP000479190">
    <property type="component" value="Unassembled WGS sequence"/>
</dbReference>
<name>A0A6H5HZV9_9HYME</name>
<evidence type="ECO:0000313" key="5">
    <source>
        <dbReference type="Proteomes" id="UP000479190"/>
    </source>
</evidence>
<dbReference type="Gene3D" id="1.20.58.1880">
    <property type="match status" value="1"/>
</dbReference>
<evidence type="ECO:0000259" key="3">
    <source>
        <dbReference type="Pfam" id="PF20878"/>
    </source>
</evidence>
<protein>
    <submittedName>
        <fullName evidence="4">Uncharacterized protein</fullName>
    </submittedName>
</protein>
<evidence type="ECO:0000256" key="1">
    <source>
        <dbReference type="ARBA" id="ARBA00023242"/>
    </source>
</evidence>
<proteinExistence type="predicted"/>
<dbReference type="InterPro" id="IPR000949">
    <property type="entry name" value="ELM2_dom"/>
</dbReference>
<feature type="domain" description="ELM2" evidence="2">
    <location>
        <begin position="59"/>
        <end position="78"/>
    </location>
</feature>
<sequence length="175" mass="19158">MRMSFPLVARIVSRCVDARANRKLGNSSIRGGSSDTQAALGSANQQISLLAIRPPVARIRVGRDYQAAIPEVVPDAGERTGVVRPLSSMPGRMNKRKLPRGILVNHDDLAALAGQPNQVADACQSIDVEIVSLKRQVCYISKNIVILKFCHISCGYICSKSTFNYHKITQYFCSI</sequence>
<accession>A0A6H5HZV9</accession>
<keyword evidence="1" id="KW-0539">Nucleus</keyword>
<dbReference type="Pfam" id="PF20878">
    <property type="entry name" value="REST_helical"/>
    <property type="match status" value="1"/>
</dbReference>